<keyword evidence="9" id="KW-0464">Manganese</keyword>
<dbReference type="EC" id="6.3.2.3" evidence="10"/>
<dbReference type="Pfam" id="PF02955">
    <property type="entry name" value="GSH-S_ATP"/>
    <property type="match status" value="1"/>
</dbReference>
<gene>
    <name evidence="10 12" type="primary">gshB</name>
    <name evidence="12" type="ordered locus">MGMSRv2__3287</name>
</gene>
<dbReference type="InterPro" id="IPR004215">
    <property type="entry name" value="GSHS_N"/>
</dbReference>
<dbReference type="InterPro" id="IPR016185">
    <property type="entry name" value="PreATP-grasp_dom_sf"/>
</dbReference>
<dbReference type="SUPFAM" id="SSF56059">
    <property type="entry name" value="Glutathione synthetase ATP-binding domain-like"/>
    <property type="match status" value="1"/>
</dbReference>
<evidence type="ECO:0000256" key="2">
    <source>
        <dbReference type="ARBA" id="ARBA00001946"/>
    </source>
</evidence>
<comment type="pathway">
    <text evidence="10">Sulfur metabolism; glutathione biosynthesis; glutathione from L-cysteine and L-glutamate: step 2/2.</text>
</comment>
<dbReference type="STRING" id="1430440.MGMSRv2__3287"/>
<dbReference type="Gene3D" id="3.40.50.20">
    <property type="match status" value="1"/>
</dbReference>
<dbReference type="Pfam" id="PF02951">
    <property type="entry name" value="GSH-S_N"/>
    <property type="match status" value="1"/>
</dbReference>
<dbReference type="NCBIfam" id="TIGR01380">
    <property type="entry name" value="glut_syn"/>
    <property type="match status" value="1"/>
</dbReference>
<accession>V6F551</accession>
<evidence type="ECO:0000256" key="3">
    <source>
        <dbReference type="ARBA" id="ARBA00022598"/>
    </source>
</evidence>
<dbReference type="NCBIfam" id="NF003573">
    <property type="entry name" value="PRK05246.1"/>
    <property type="match status" value="1"/>
</dbReference>
<dbReference type="InterPro" id="IPR006284">
    <property type="entry name" value="Glut_synth_pro"/>
</dbReference>
<evidence type="ECO:0000313" key="13">
    <source>
        <dbReference type="Proteomes" id="UP000018922"/>
    </source>
</evidence>
<reference evidence="12 13" key="1">
    <citation type="journal article" date="2014" name="Genome Announc.">
        <title>Complete genome sequence of Magnetospirillum gryphiswaldense MSR-1.</title>
        <authorList>
            <person name="Wang X."/>
            <person name="Wang Q."/>
            <person name="Zhang W."/>
            <person name="Wang Y."/>
            <person name="Li L."/>
            <person name="Wen T."/>
            <person name="Zhang T."/>
            <person name="Zhang Y."/>
            <person name="Xu J."/>
            <person name="Hu J."/>
            <person name="Li S."/>
            <person name="Liu L."/>
            <person name="Liu J."/>
            <person name="Jiang W."/>
            <person name="Tian J."/>
            <person name="Li Y."/>
            <person name="Schuler D."/>
            <person name="Wang L."/>
            <person name="Li J."/>
        </authorList>
    </citation>
    <scope>NUCLEOTIDE SEQUENCE [LARGE SCALE GENOMIC DNA]</scope>
    <source>
        <strain evidence="13">DSM 6361 / JCM 21280 / NBRC 15271 / MSR-1</strain>
    </source>
</reference>
<keyword evidence="4 10" id="KW-0317">Glutathione biosynthesis</keyword>
<evidence type="ECO:0000313" key="12">
    <source>
        <dbReference type="EMBL" id="CDL00502.1"/>
    </source>
</evidence>
<dbReference type="GO" id="GO:0004363">
    <property type="term" value="F:glutathione synthase activity"/>
    <property type="evidence" value="ECO:0007669"/>
    <property type="project" value="UniProtKB-UniRule"/>
</dbReference>
<dbReference type="Proteomes" id="UP000018922">
    <property type="component" value="Chromosome I"/>
</dbReference>
<evidence type="ECO:0000256" key="5">
    <source>
        <dbReference type="ARBA" id="ARBA00022723"/>
    </source>
</evidence>
<comment type="cofactor">
    <cofactor evidence="2">
        <name>Mg(2+)</name>
        <dbReference type="ChEBI" id="CHEBI:18420"/>
    </cofactor>
</comment>
<dbReference type="InterPro" id="IPR013815">
    <property type="entry name" value="ATP_grasp_subdomain_1"/>
</dbReference>
<evidence type="ECO:0000256" key="7">
    <source>
        <dbReference type="ARBA" id="ARBA00022840"/>
    </source>
</evidence>
<dbReference type="Gene3D" id="3.30.470.20">
    <property type="entry name" value="ATP-grasp fold, B domain"/>
    <property type="match status" value="1"/>
</dbReference>
<dbReference type="Gene3D" id="3.30.1490.20">
    <property type="entry name" value="ATP-grasp fold, A domain"/>
    <property type="match status" value="1"/>
</dbReference>
<keyword evidence="3 10" id="KW-0436">Ligase</keyword>
<dbReference type="GO" id="GO:0005737">
    <property type="term" value="C:cytoplasm"/>
    <property type="evidence" value="ECO:0007669"/>
    <property type="project" value="TreeGrafter"/>
</dbReference>
<evidence type="ECO:0000259" key="11">
    <source>
        <dbReference type="PROSITE" id="PS50975"/>
    </source>
</evidence>
<dbReference type="PROSITE" id="PS50975">
    <property type="entry name" value="ATP_GRASP"/>
    <property type="match status" value="1"/>
</dbReference>
<keyword evidence="8" id="KW-0460">Magnesium</keyword>
<dbReference type="GO" id="GO:0005524">
    <property type="term" value="F:ATP binding"/>
    <property type="evidence" value="ECO:0007669"/>
    <property type="project" value="UniProtKB-UniRule"/>
</dbReference>
<protein>
    <recommendedName>
        <fullName evidence="10">Glutathione synthetase</fullName>
        <ecNumber evidence="10">6.3.2.3</ecNumber>
    </recommendedName>
    <alternativeName>
        <fullName evidence="10">GSH synthetase</fullName>
        <shortName evidence="10">GSH-S</shortName>
        <shortName evidence="10">GSHase</shortName>
    </alternativeName>
    <alternativeName>
        <fullName evidence="10">Glutathione synthase</fullName>
    </alternativeName>
</protein>
<dbReference type="SUPFAM" id="SSF52440">
    <property type="entry name" value="PreATP-grasp domain"/>
    <property type="match status" value="1"/>
</dbReference>
<evidence type="ECO:0000256" key="10">
    <source>
        <dbReference type="HAMAP-Rule" id="MF_00162"/>
    </source>
</evidence>
<keyword evidence="5" id="KW-0479">Metal-binding</keyword>
<evidence type="ECO:0000256" key="4">
    <source>
        <dbReference type="ARBA" id="ARBA00022684"/>
    </source>
</evidence>
<proteinExistence type="inferred from homology"/>
<dbReference type="HAMAP" id="MF_00162">
    <property type="entry name" value="GSH_S"/>
    <property type="match status" value="1"/>
</dbReference>
<dbReference type="GO" id="GO:0046872">
    <property type="term" value="F:metal ion binding"/>
    <property type="evidence" value="ECO:0007669"/>
    <property type="project" value="UniProtKB-KW"/>
</dbReference>
<keyword evidence="7 10" id="KW-0067">ATP-binding</keyword>
<organism evidence="12 13">
    <name type="scientific">Magnetospirillum gryphiswaldense (strain DSM 6361 / JCM 21280 / NBRC 15271 / MSR-1)</name>
    <dbReference type="NCBI Taxonomy" id="431944"/>
    <lineage>
        <taxon>Bacteria</taxon>
        <taxon>Pseudomonadati</taxon>
        <taxon>Pseudomonadota</taxon>
        <taxon>Alphaproteobacteria</taxon>
        <taxon>Rhodospirillales</taxon>
        <taxon>Rhodospirillaceae</taxon>
        <taxon>Magnetospirillum</taxon>
    </lineage>
</organism>
<dbReference type="UniPathway" id="UPA00142">
    <property type="reaction ID" value="UER00210"/>
</dbReference>
<dbReference type="KEGG" id="mgy:MGMSRv2__3287"/>
<sequence>MMEDKVSLAVAIQMDPMDSININADSTFVLALEAQRRGHALFHYLPTDLALKNGRVMAWIRPLQVRRELGNHFTLDEPQLVDLATMDVVLMRQDPPFDMAYITATHLLEHIHPATLVVNDPVHVRNAPEKLLVTHFPGLMPPTLITTDRRQIMEFRKEFKDLVIKPLFGNGGAGVFHVKPDDENLNSLLEMFTQLYREPVMVQQYLPAVRQGDKRIILVDGKPAGAVNRVPQAGEARSNLHVGGTAMKAELTARDREICDAIGPTLRARGLVFVGIDVIGTYLTEINVTSPTGIQEINRFDDVRVEAQIWDAIELRRAATAQVPTA</sequence>
<evidence type="ECO:0000256" key="8">
    <source>
        <dbReference type="ARBA" id="ARBA00022842"/>
    </source>
</evidence>
<dbReference type="HOGENOM" id="CLU_068239_0_0_5"/>
<evidence type="ECO:0000256" key="6">
    <source>
        <dbReference type="ARBA" id="ARBA00022741"/>
    </source>
</evidence>
<dbReference type="eggNOG" id="COG0189">
    <property type="taxonomic scope" value="Bacteria"/>
</dbReference>
<dbReference type="EMBL" id="HG794546">
    <property type="protein sequence ID" value="CDL00502.1"/>
    <property type="molecule type" value="Genomic_DNA"/>
</dbReference>
<evidence type="ECO:0000256" key="9">
    <source>
        <dbReference type="ARBA" id="ARBA00023211"/>
    </source>
</evidence>
<dbReference type="PANTHER" id="PTHR21621">
    <property type="entry name" value="RIBOSOMAL PROTEIN S6 MODIFICATION PROTEIN"/>
    <property type="match status" value="1"/>
</dbReference>
<evidence type="ECO:0000256" key="1">
    <source>
        <dbReference type="ARBA" id="ARBA00001936"/>
    </source>
</evidence>
<comment type="catalytic activity">
    <reaction evidence="10">
        <text>gamma-L-glutamyl-L-cysteine + glycine + ATP = glutathione + ADP + phosphate + H(+)</text>
        <dbReference type="Rhea" id="RHEA:13557"/>
        <dbReference type="ChEBI" id="CHEBI:15378"/>
        <dbReference type="ChEBI" id="CHEBI:30616"/>
        <dbReference type="ChEBI" id="CHEBI:43474"/>
        <dbReference type="ChEBI" id="CHEBI:57305"/>
        <dbReference type="ChEBI" id="CHEBI:57925"/>
        <dbReference type="ChEBI" id="CHEBI:58173"/>
        <dbReference type="ChEBI" id="CHEBI:456216"/>
        <dbReference type="EC" id="6.3.2.3"/>
    </reaction>
</comment>
<feature type="domain" description="ATP-grasp" evidence="11">
    <location>
        <begin position="130"/>
        <end position="314"/>
    </location>
</feature>
<comment type="cofactor">
    <cofactor evidence="1">
        <name>Mn(2+)</name>
        <dbReference type="ChEBI" id="CHEBI:29035"/>
    </cofactor>
</comment>
<comment type="similarity">
    <text evidence="10">Belongs to the prokaryotic GSH synthase family.</text>
</comment>
<keyword evidence="6 10" id="KW-0547">Nucleotide-binding</keyword>
<dbReference type="InterPro" id="IPR011761">
    <property type="entry name" value="ATP-grasp"/>
</dbReference>
<name>V6F551_MAGGM</name>
<dbReference type="PANTHER" id="PTHR21621:SF4">
    <property type="entry name" value="GLUTATHIONE SYNTHETASE"/>
    <property type="match status" value="1"/>
</dbReference>
<dbReference type="InterPro" id="IPR004218">
    <property type="entry name" value="GSHS_ATP-bd"/>
</dbReference>
<keyword evidence="13" id="KW-1185">Reference proteome</keyword>
<dbReference type="AlphaFoldDB" id="V6F551"/>